<dbReference type="InterPro" id="IPR013087">
    <property type="entry name" value="Znf_C2H2_type"/>
</dbReference>
<keyword evidence="1" id="KW-0863">Zinc-finger</keyword>
<dbReference type="SMART" id="SM00355">
    <property type="entry name" value="ZnF_C2H2"/>
    <property type="match status" value="4"/>
</dbReference>
<dbReference type="EMBL" id="JAGPYM010000010">
    <property type="protein sequence ID" value="KAH6889973.1"/>
    <property type="molecule type" value="Genomic_DNA"/>
</dbReference>
<dbReference type="PANTHER" id="PTHR37535:SF3">
    <property type="entry name" value="FLUG DOMAIN-CONTAINING PROTEIN"/>
    <property type="match status" value="1"/>
</dbReference>
<keyword evidence="5" id="KW-1185">Reference proteome</keyword>
<keyword evidence="1" id="KW-0479">Metal-binding</keyword>
<dbReference type="PROSITE" id="PS00028">
    <property type="entry name" value="ZINC_FINGER_C2H2_1"/>
    <property type="match status" value="1"/>
</dbReference>
<gene>
    <name evidence="4" type="ORF">B0T10DRAFT_548470</name>
</gene>
<feature type="compositionally biased region" description="Basic residues" evidence="2">
    <location>
        <begin position="731"/>
        <end position="748"/>
    </location>
</feature>
<feature type="compositionally biased region" description="Basic and acidic residues" evidence="2">
    <location>
        <begin position="710"/>
        <end position="722"/>
    </location>
</feature>
<dbReference type="PROSITE" id="PS50157">
    <property type="entry name" value="ZINC_FINGER_C2H2_2"/>
    <property type="match status" value="1"/>
</dbReference>
<name>A0A9P8W7D2_9HYPO</name>
<accession>A0A9P8W7D2</accession>
<reference evidence="4 5" key="1">
    <citation type="journal article" date="2021" name="Nat. Commun.">
        <title>Genetic determinants of endophytism in the Arabidopsis root mycobiome.</title>
        <authorList>
            <person name="Mesny F."/>
            <person name="Miyauchi S."/>
            <person name="Thiergart T."/>
            <person name="Pickel B."/>
            <person name="Atanasova L."/>
            <person name="Karlsson M."/>
            <person name="Huettel B."/>
            <person name="Barry K.W."/>
            <person name="Haridas S."/>
            <person name="Chen C."/>
            <person name="Bauer D."/>
            <person name="Andreopoulos W."/>
            <person name="Pangilinan J."/>
            <person name="LaButti K."/>
            <person name="Riley R."/>
            <person name="Lipzen A."/>
            <person name="Clum A."/>
            <person name="Drula E."/>
            <person name="Henrissat B."/>
            <person name="Kohler A."/>
            <person name="Grigoriev I.V."/>
            <person name="Martin F.M."/>
            <person name="Hacquard S."/>
        </authorList>
    </citation>
    <scope>NUCLEOTIDE SEQUENCE [LARGE SCALE GENOMIC DNA]</scope>
    <source>
        <strain evidence="4 5">MPI-CAGE-CH-0241</strain>
    </source>
</reference>
<evidence type="ECO:0000259" key="3">
    <source>
        <dbReference type="PROSITE" id="PS50157"/>
    </source>
</evidence>
<evidence type="ECO:0000256" key="1">
    <source>
        <dbReference type="PROSITE-ProRule" id="PRU00042"/>
    </source>
</evidence>
<dbReference type="PANTHER" id="PTHR37535">
    <property type="entry name" value="FLUG DOMAIN PROTEIN"/>
    <property type="match status" value="1"/>
</dbReference>
<dbReference type="GO" id="GO:0008270">
    <property type="term" value="F:zinc ion binding"/>
    <property type="evidence" value="ECO:0007669"/>
    <property type="project" value="UniProtKB-KW"/>
</dbReference>
<dbReference type="OrthoDB" id="5243844at2759"/>
<sequence length="800" mass="91545">MVLCFNFAEAKEDLARYEAEPLEIKVSQKTQRARARVWAKWEEFAKGMNFDPETIWVDLLLGKRVAESHCQTFLKAYVKGSKRRVRVLGEEETTEVNTIKSGITVEDIWQALVTAADIRVMAPKRREDPRDAGFWSLNFDSRAKGSNNKPTYLIARWLPELAHELNLNLGQSFVKREATAEDVILLLTTLWERAVDITSSPEKRIAFHTTLVLGALGGWRPQSLMQIDYEDVEIGWLRDGSSNRFLPTAKIMIYHVKLQDVIRRDQKDRVGFWITKVPHKIICLLTLLLSRAIADNAFKNGYTHVSQVLERRLKTHVDYVPAKWKEGMLKKKIVPITYNLYKLLWDRTVAVAGRQNKIRPYSMRVGAGGRLNGSLAPALRNFILSNSTEVFETSYIPVNISSRLQEIAFPKMVDDTQKLIEKTSQAFLHRDGRAPVHITRQDLDDFETRADVQALRDAHQTLKIDPSKKDEAKKCLSRIKAIKDSLESQLLKQRRDEYFEAANGLHEKDESAAHLQDLDATDPHKRNHALSDRAALRVGQHLVSQDSHQEFGRTLVDYLHKRLEPLTMRQQSPQERSICFLPKCRRDFSSRSNLSDHVRKYHGSDFEQQFFCPECQILEAKNVTIGASKQAWSSHVARHHGAIHAPAVSEKCAYCWLCNGYFTEGGLRSHLTLKHVKSGQFQQPFPCPACLKENEETVIDDVDSWQSHVAEVHSSKQPEHEGAMGIEPPQGRKRKREERQNPSRKKKACATSGNGEMEREFTWESGAGGDWSPRNLSPELHADEEFWVTGRDDDCWEDGL</sequence>
<proteinExistence type="predicted"/>
<feature type="domain" description="C2H2-type" evidence="3">
    <location>
        <begin position="577"/>
        <end position="607"/>
    </location>
</feature>
<dbReference type="Proteomes" id="UP000777438">
    <property type="component" value="Unassembled WGS sequence"/>
</dbReference>
<dbReference type="AlphaFoldDB" id="A0A9P8W7D2"/>
<evidence type="ECO:0000256" key="2">
    <source>
        <dbReference type="SAM" id="MobiDB-lite"/>
    </source>
</evidence>
<dbReference type="Pfam" id="PF11917">
    <property type="entry name" value="DUF3435"/>
    <property type="match status" value="1"/>
</dbReference>
<organism evidence="4 5">
    <name type="scientific">Thelonectria olida</name>
    <dbReference type="NCBI Taxonomy" id="1576542"/>
    <lineage>
        <taxon>Eukaryota</taxon>
        <taxon>Fungi</taxon>
        <taxon>Dikarya</taxon>
        <taxon>Ascomycota</taxon>
        <taxon>Pezizomycotina</taxon>
        <taxon>Sordariomycetes</taxon>
        <taxon>Hypocreomycetidae</taxon>
        <taxon>Hypocreales</taxon>
        <taxon>Nectriaceae</taxon>
        <taxon>Thelonectria</taxon>
    </lineage>
</organism>
<feature type="region of interest" description="Disordered" evidence="2">
    <location>
        <begin position="709"/>
        <end position="782"/>
    </location>
</feature>
<evidence type="ECO:0000313" key="4">
    <source>
        <dbReference type="EMBL" id="KAH6889973.1"/>
    </source>
</evidence>
<dbReference type="InterPro" id="IPR021842">
    <property type="entry name" value="DUF3435"/>
</dbReference>
<protein>
    <recommendedName>
        <fullName evidence="3">C2H2-type domain-containing protein</fullName>
    </recommendedName>
</protein>
<comment type="caution">
    <text evidence="4">The sequence shown here is derived from an EMBL/GenBank/DDBJ whole genome shotgun (WGS) entry which is preliminary data.</text>
</comment>
<evidence type="ECO:0000313" key="5">
    <source>
        <dbReference type="Proteomes" id="UP000777438"/>
    </source>
</evidence>
<keyword evidence="1" id="KW-0862">Zinc</keyword>